<evidence type="ECO:0000313" key="1">
    <source>
        <dbReference type="EMBL" id="HJC46540.1"/>
    </source>
</evidence>
<organism evidence="1 2">
    <name type="scientific">Candidatus Lachnoclostridium pullistercoris</name>
    <dbReference type="NCBI Taxonomy" id="2838632"/>
    <lineage>
        <taxon>Bacteria</taxon>
        <taxon>Bacillati</taxon>
        <taxon>Bacillota</taxon>
        <taxon>Clostridia</taxon>
        <taxon>Lachnospirales</taxon>
        <taxon>Lachnospiraceae</taxon>
    </lineage>
</organism>
<name>A0A9D2P9D1_9FIRM</name>
<dbReference type="Pfam" id="PF18988">
    <property type="entry name" value="DUF5721"/>
    <property type="match status" value="1"/>
</dbReference>
<gene>
    <name evidence="1" type="ORF">IAA04_00620</name>
</gene>
<dbReference type="InterPro" id="IPR043779">
    <property type="entry name" value="DUF5721"/>
</dbReference>
<proteinExistence type="predicted"/>
<reference evidence="1" key="2">
    <citation type="submission" date="2021-04" db="EMBL/GenBank/DDBJ databases">
        <authorList>
            <person name="Gilroy R."/>
        </authorList>
    </citation>
    <scope>NUCLEOTIDE SEQUENCE</scope>
    <source>
        <strain evidence="1">CHK183-5548</strain>
    </source>
</reference>
<dbReference type="AlphaFoldDB" id="A0A9D2P9D1"/>
<protein>
    <submittedName>
        <fullName evidence="1">Uncharacterized protein</fullName>
    </submittedName>
</protein>
<comment type="caution">
    <text evidence="1">The sequence shown here is derived from an EMBL/GenBank/DDBJ whole genome shotgun (WGS) entry which is preliminary data.</text>
</comment>
<reference evidence="1" key="1">
    <citation type="journal article" date="2021" name="PeerJ">
        <title>Extensive microbial diversity within the chicken gut microbiome revealed by metagenomics and culture.</title>
        <authorList>
            <person name="Gilroy R."/>
            <person name="Ravi A."/>
            <person name="Getino M."/>
            <person name="Pursley I."/>
            <person name="Horton D.L."/>
            <person name="Alikhan N.F."/>
            <person name="Baker D."/>
            <person name="Gharbi K."/>
            <person name="Hall N."/>
            <person name="Watson M."/>
            <person name="Adriaenssens E.M."/>
            <person name="Foster-Nyarko E."/>
            <person name="Jarju S."/>
            <person name="Secka A."/>
            <person name="Antonio M."/>
            <person name="Oren A."/>
            <person name="Chaudhuri R.R."/>
            <person name="La Ragione R."/>
            <person name="Hildebrand F."/>
            <person name="Pallen M.J."/>
        </authorList>
    </citation>
    <scope>NUCLEOTIDE SEQUENCE</scope>
    <source>
        <strain evidence="1">CHK183-5548</strain>
    </source>
</reference>
<accession>A0A9D2P9D1</accession>
<dbReference type="Proteomes" id="UP000823883">
    <property type="component" value="Unassembled WGS sequence"/>
</dbReference>
<dbReference type="EMBL" id="DWWL01000003">
    <property type="protein sequence ID" value="HJC46540.1"/>
    <property type="molecule type" value="Genomic_DNA"/>
</dbReference>
<evidence type="ECO:0000313" key="2">
    <source>
        <dbReference type="Proteomes" id="UP000823883"/>
    </source>
</evidence>
<sequence>MVALKIGDIKGFTSRLFVRDTFDEMYVREAQVVTYNSFTIDGRIRPGFYTKDELEAGNIGEFSSWKVIRPLCFALIKGKKLPGSFHIEFAAGPEMVERFAARAGGNWRADMIKGLYLGVRYENGGLLCVTGTSLAVFTLDRSIEQLWDDTVKAFLKKNEIIYSEE</sequence>